<dbReference type="EMBL" id="JAPJDA010000038">
    <property type="protein sequence ID" value="MCX2839814.1"/>
    <property type="molecule type" value="Genomic_DNA"/>
</dbReference>
<protein>
    <submittedName>
        <fullName evidence="3">DUF349 domain-containing protein</fullName>
    </submittedName>
</protein>
<evidence type="ECO:0000256" key="1">
    <source>
        <dbReference type="SAM" id="Coils"/>
    </source>
</evidence>
<dbReference type="RefSeq" id="WP_266071229.1">
    <property type="nucleotide sequence ID" value="NZ_JAPJDA010000038.1"/>
</dbReference>
<comment type="caution">
    <text evidence="3">The sequence shown here is derived from an EMBL/GenBank/DDBJ whole genome shotgun (WGS) entry which is preliminary data.</text>
</comment>
<reference evidence="3" key="1">
    <citation type="submission" date="2022-11" db="EMBL/GenBank/DDBJ databases">
        <title>Salinimicrobium profundisediminis sp. nov., isolated from deep-sea sediment of the Mariana Trench.</title>
        <authorList>
            <person name="Fu H."/>
        </authorList>
    </citation>
    <scope>NUCLEOTIDE SEQUENCE</scope>
    <source>
        <strain evidence="3">MT39</strain>
    </source>
</reference>
<feature type="compositionally biased region" description="Polar residues" evidence="2">
    <location>
        <begin position="9"/>
        <end position="26"/>
    </location>
</feature>
<feature type="compositionally biased region" description="Acidic residues" evidence="2">
    <location>
        <begin position="211"/>
        <end position="225"/>
    </location>
</feature>
<accession>A0A9X3D1X1</accession>
<sequence length="805" mass="95014">MSEKEKLSNQEQQENQNKDLNSQAQTGAEKTEKNAEKASEEKEERDSIADAMVDESKASEDRRNAEPGSSTESFLESDDEGEEQPASQKKETTTPTPNKAADTAQPSEEKESKDIEDAMVDEAKSTEDKKGLEPVTSPESALESDHEDEEPSANAEDNTGKTSEEKTEVKNPFFDTSSPATSEEKVEDSSEENDETKDDEQQQKAPKDAQSEMDDAVAEDSEDEATAERHGIEKKDYHAMSKEALADELEKLLKNEKVQAIKEHVEEIRAEFNAKQDEEIEEKKEEFLADGGNIIDFHYSTPLKKRFNSLYFDYKEKRNKHYQQLKQDLNKNLEKRLEIIEELKGLIDVEENINTTYKHFKDLQDRWKTAGSIPRDKYNTVWNTYHHHVENFYDFLHLNREFRDLDFKHNLEQKLKIITRAEELTQEPDTNRAFRELQMLHKMWKEDLGPVEKEYREDIWQKFSDATKQIHDKRQEYFAQLEKDFEKNLEKKQQIIDQIKGIASEKYTSHKQWQQKITEVEALREAFFNAGKVPRHVNDETWKKFKEAVRSFNRNKNSFYKNQKKEQYDNLEKKQELVRIAEEHKDSEDFKVTTPLMKKIQTDWKNIGHVPRKDSDKIWKKFKAACNHYFDRLHASRNEENKEENETFDQKKDLLEKLKNIELSGDRKKDLPTIKNFIEEWKKLGRVPHSKRYIEGKFNKALDQAFDKLDLDKKQSEMLKYENKVQALENSDDSRKLNNEHYFLTKKIEETKAEIRQLENNLQFFSNVDDKNPLVQEVHKNIQNHKEQLKIWKEKLEKVKSLYDE</sequence>
<evidence type="ECO:0000256" key="2">
    <source>
        <dbReference type="SAM" id="MobiDB-lite"/>
    </source>
</evidence>
<feature type="compositionally biased region" description="Basic and acidic residues" evidence="2">
    <location>
        <begin position="226"/>
        <end position="235"/>
    </location>
</feature>
<dbReference type="Pfam" id="PF03993">
    <property type="entry name" value="DUF349"/>
    <property type="match status" value="5"/>
</dbReference>
<feature type="compositionally biased region" description="Acidic residues" evidence="2">
    <location>
        <begin position="189"/>
        <end position="198"/>
    </location>
</feature>
<keyword evidence="4" id="KW-1185">Reference proteome</keyword>
<feature type="region of interest" description="Disordered" evidence="2">
    <location>
        <begin position="1"/>
        <end position="235"/>
    </location>
</feature>
<feature type="compositionally biased region" description="Basic and acidic residues" evidence="2">
    <location>
        <begin position="107"/>
        <end position="132"/>
    </location>
</feature>
<dbReference type="Proteomes" id="UP001148482">
    <property type="component" value="Unassembled WGS sequence"/>
</dbReference>
<organism evidence="3 4">
    <name type="scientific">Salinimicrobium profundisediminis</name>
    <dbReference type="NCBI Taxonomy" id="2994553"/>
    <lineage>
        <taxon>Bacteria</taxon>
        <taxon>Pseudomonadati</taxon>
        <taxon>Bacteroidota</taxon>
        <taxon>Flavobacteriia</taxon>
        <taxon>Flavobacteriales</taxon>
        <taxon>Flavobacteriaceae</taxon>
        <taxon>Salinimicrobium</taxon>
    </lineage>
</organism>
<feature type="coiled-coil region" evidence="1">
    <location>
        <begin position="711"/>
        <end position="802"/>
    </location>
</feature>
<gene>
    <name evidence="3" type="ORF">OQ279_16835</name>
</gene>
<feature type="compositionally biased region" description="Basic and acidic residues" evidence="2">
    <location>
        <begin position="199"/>
        <end position="210"/>
    </location>
</feature>
<feature type="coiled-coil region" evidence="1">
    <location>
        <begin position="239"/>
        <end position="278"/>
    </location>
</feature>
<dbReference type="InterPro" id="IPR007139">
    <property type="entry name" value="DUF349"/>
</dbReference>
<feature type="compositionally biased region" description="Basic and acidic residues" evidence="2">
    <location>
        <begin position="158"/>
        <end position="169"/>
    </location>
</feature>
<evidence type="ECO:0000313" key="3">
    <source>
        <dbReference type="EMBL" id="MCX2839814.1"/>
    </source>
</evidence>
<name>A0A9X3D1X1_9FLAO</name>
<proteinExistence type="predicted"/>
<evidence type="ECO:0000313" key="4">
    <source>
        <dbReference type="Proteomes" id="UP001148482"/>
    </source>
</evidence>
<keyword evidence="1" id="KW-0175">Coiled coil</keyword>
<dbReference type="AlphaFoldDB" id="A0A9X3D1X1"/>
<feature type="compositionally biased region" description="Basic and acidic residues" evidence="2">
    <location>
        <begin position="29"/>
        <end position="65"/>
    </location>
</feature>